<feature type="domain" description="Heme-copper oxidase subunit III family profile" evidence="17">
    <location>
        <begin position="38"/>
        <end position="215"/>
    </location>
</feature>
<evidence type="ECO:0000259" key="17">
    <source>
        <dbReference type="PROSITE" id="PS50253"/>
    </source>
</evidence>
<dbReference type="AlphaFoldDB" id="A0A060QJN9"/>
<dbReference type="PROSITE" id="PS50253">
    <property type="entry name" value="COX3"/>
    <property type="match status" value="1"/>
</dbReference>
<name>A0A060QJN9_9PROT</name>
<comment type="caution">
    <text evidence="18">The sequence shown here is derived from an EMBL/GenBank/DDBJ whole genome shotgun (WGS) entry which is preliminary data.</text>
</comment>
<comment type="subunit">
    <text evidence="3">Heterooctamer of two A chains, two B chains, two C chains and two D chains.</text>
</comment>
<dbReference type="EMBL" id="CBLX010000007">
    <property type="protein sequence ID" value="CDG39012.1"/>
    <property type="molecule type" value="Genomic_DNA"/>
</dbReference>
<dbReference type="InterPro" id="IPR024791">
    <property type="entry name" value="Cyt_c/ubiquinol_Oxase_su3"/>
</dbReference>
<reference evidence="18 19" key="2">
    <citation type="journal article" date="2014" name="PLoS ONE">
        <title>Evolution of mitochondria reconstructed from the energy metabolism of living bacteria.</title>
        <authorList>
            <person name="Degli Esposti M."/>
            <person name="Chouaia B."/>
            <person name="Comandatore F."/>
            <person name="Crotti E."/>
            <person name="Sassera D."/>
            <person name="Lievens P.M."/>
            <person name="Daffonchio D."/>
            <person name="Bandi C."/>
        </authorList>
    </citation>
    <scope>NUCLEOTIDE SEQUENCE [LARGE SCALE GENOMIC DNA]</scope>
    <source>
        <strain evidence="18 19">SF2.1</strain>
    </source>
</reference>
<keyword evidence="5" id="KW-1003">Cell membrane</keyword>
<keyword evidence="9 16" id="KW-0472">Membrane</keyword>
<evidence type="ECO:0000256" key="4">
    <source>
        <dbReference type="ARBA" id="ARBA00014687"/>
    </source>
</evidence>
<evidence type="ECO:0000256" key="10">
    <source>
        <dbReference type="ARBA" id="ARBA00025694"/>
    </source>
</evidence>
<feature type="transmembrane region" description="Helical" evidence="16">
    <location>
        <begin position="111"/>
        <end position="130"/>
    </location>
</feature>
<evidence type="ECO:0000256" key="12">
    <source>
        <dbReference type="ARBA" id="ARBA00031884"/>
    </source>
</evidence>
<dbReference type="RefSeq" id="WP_023979159.1">
    <property type="nucleotide sequence ID" value="NZ_CBLX010000007.1"/>
</dbReference>
<dbReference type="FunFam" id="1.20.120.80:FF:000001">
    <property type="entry name" value="Cytochrome (Ubi)quinol oxidase subunit III"/>
    <property type="match status" value="1"/>
</dbReference>
<evidence type="ECO:0000256" key="6">
    <source>
        <dbReference type="ARBA" id="ARBA00022692"/>
    </source>
</evidence>
<dbReference type="Pfam" id="PF00510">
    <property type="entry name" value="COX3"/>
    <property type="match status" value="1"/>
</dbReference>
<dbReference type="GO" id="GO:0019646">
    <property type="term" value="P:aerobic electron transport chain"/>
    <property type="evidence" value="ECO:0007669"/>
    <property type="project" value="InterPro"/>
</dbReference>
<evidence type="ECO:0000256" key="3">
    <source>
        <dbReference type="ARBA" id="ARBA00011700"/>
    </source>
</evidence>
<evidence type="ECO:0000256" key="2">
    <source>
        <dbReference type="ARBA" id="ARBA00010581"/>
    </source>
</evidence>
<evidence type="ECO:0000313" key="19">
    <source>
        <dbReference type="Proteomes" id="UP000027583"/>
    </source>
</evidence>
<dbReference type="SUPFAM" id="SSF81452">
    <property type="entry name" value="Cytochrome c oxidase subunit III-like"/>
    <property type="match status" value="1"/>
</dbReference>
<evidence type="ECO:0000256" key="8">
    <source>
        <dbReference type="ARBA" id="ARBA00023002"/>
    </source>
</evidence>
<evidence type="ECO:0000256" key="5">
    <source>
        <dbReference type="ARBA" id="ARBA00022475"/>
    </source>
</evidence>
<evidence type="ECO:0000256" key="15">
    <source>
        <dbReference type="RuleBase" id="RU003376"/>
    </source>
</evidence>
<protein>
    <recommendedName>
        <fullName evidence="4">Cytochrome bo(3) ubiquinol oxidase subunit 3</fullName>
    </recommendedName>
    <alternativeName>
        <fullName evidence="13">Cytochrome o ubiquinol oxidase subunit 3</fullName>
    </alternativeName>
    <alternativeName>
        <fullName evidence="11">Oxidase bo(3) subunit 3</fullName>
    </alternativeName>
    <alternativeName>
        <fullName evidence="14">Ubiquinol oxidase polypeptide III</fullName>
    </alternativeName>
    <alternativeName>
        <fullName evidence="12">Ubiquinol oxidase subunit 3</fullName>
    </alternativeName>
</protein>
<evidence type="ECO:0000256" key="7">
    <source>
        <dbReference type="ARBA" id="ARBA00022989"/>
    </source>
</evidence>
<dbReference type="CDD" id="cd02863">
    <property type="entry name" value="Ubiquinol_oxidase_III"/>
    <property type="match status" value="1"/>
</dbReference>
<feature type="transmembrane region" description="Helical" evidence="16">
    <location>
        <begin position="192"/>
        <end position="214"/>
    </location>
</feature>
<accession>A0A060QJN9</accession>
<dbReference type="InterPro" id="IPR013833">
    <property type="entry name" value="Cyt_c_oxidase_su3_a-hlx"/>
</dbReference>
<evidence type="ECO:0000256" key="11">
    <source>
        <dbReference type="ARBA" id="ARBA00030072"/>
    </source>
</evidence>
<dbReference type="GO" id="GO:0005886">
    <property type="term" value="C:plasma membrane"/>
    <property type="evidence" value="ECO:0007669"/>
    <property type="project" value="UniProtKB-SubCell"/>
</dbReference>
<evidence type="ECO:0000256" key="13">
    <source>
        <dbReference type="ARBA" id="ARBA00032189"/>
    </source>
</evidence>
<keyword evidence="8 18" id="KW-0560">Oxidoreductase</keyword>
<evidence type="ECO:0000256" key="14">
    <source>
        <dbReference type="ARBA" id="ARBA00032717"/>
    </source>
</evidence>
<keyword evidence="7 16" id="KW-1133">Transmembrane helix</keyword>
<dbReference type="InterPro" id="IPR035973">
    <property type="entry name" value="Cyt_c_oxidase_su3-like_sf"/>
</dbReference>
<reference evidence="18 19" key="1">
    <citation type="journal article" date="2014" name="Genome Biol. Evol.">
        <title>Acetic acid bacteria genomes reveal functional traits for adaptation to life in insect guts.</title>
        <authorList>
            <person name="Chouaia B."/>
            <person name="Gaiarsa S."/>
            <person name="Crotti E."/>
            <person name="Comandatore F."/>
            <person name="Degli Esposti M."/>
            <person name="Ricci I."/>
            <person name="Alma A."/>
            <person name="Favia G."/>
            <person name="Bandi C."/>
            <person name="Daffonchio D."/>
        </authorList>
    </citation>
    <scope>NUCLEOTIDE SEQUENCE [LARGE SCALE GENOMIC DNA]</scope>
    <source>
        <strain evidence="18 19">SF2.1</strain>
    </source>
</reference>
<evidence type="ECO:0000313" key="18">
    <source>
        <dbReference type="EMBL" id="CDG39012.1"/>
    </source>
</evidence>
<dbReference type="PANTHER" id="PTHR11403">
    <property type="entry name" value="CYTOCHROME C OXIDASE SUBUNIT III"/>
    <property type="match status" value="1"/>
</dbReference>
<dbReference type="InterPro" id="IPR000298">
    <property type="entry name" value="Cyt_c_oxidase-like_su3"/>
</dbReference>
<feature type="transmembrane region" description="Helical" evidence="16">
    <location>
        <begin position="36"/>
        <end position="59"/>
    </location>
</feature>
<feature type="transmembrane region" description="Helical" evidence="16">
    <location>
        <begin position="150"/>
        <end position="171"/>
    </location>
</feature>
<evidence type="ECO:0000256" key="9">
    <source>
        <dbReference type="ARBA" id="ARBA00023136"/>
    </source>
</evidence>
<dbReference type="Gene3D" id="1.20.120.80">
    <property type="entry name" value="Cytochrome c oxidase, subunit III, four-helix bundle"/>
    <property type="match status" value="1"/>
</dbReference>
<comment type="similarity">
    <text evidence="2 15">Belongs to the cytochrome c oxidase subunit 3 family.</text>
</comment>
<evidence type="ECO:0000256" key="16">
    <source>
        <dbReference type="SAM" id="Phobius"/>
    </source>
</evidence>
<dbReference type="GO" id="GO:0016491">
    <property type="term" value="F:oxidoreductase activity"/>
    <property type="evidence" value="ECO:0007669"/>
    <property type="project" value="UniProtKB-KW"/>
</dbReference>
<comment type="subcellular location">
    <subcellularLocation>
        <location evidence="1 15">Cell membrane</location>
        <topology evidence="1 15">Multi-pass membrane protein</topology>
    </subcellularLocation>
</comment>
<sequence>MAADVHGKGPSHIGIRLSHSAPESHQEAVRSQAEEALFGFWVFLMSDLIIFSMLFATYATMGHSLAGGPGPHELFDLSSAAWETVALLLSSFTCGLATLAMRYDRSTGKTLFWFAVTLALGIVFLSLELHDFISMAQKGGVPSRSGWLSASWALIGTHGLHVTSGCIWMLIMFAQVAKFGLDPLVQTRFMRLALFWHFLDIVWIGIFSIVYLLGALS</sequence>
<keyword evidence="6 15" id="KW-0812">Transmembrane</keyword>
<comment type="function">
    <text evidence="10">Cytochrome bo(3) ubiquinol terminal oxidase is the component of the aerobic respiratory chain of E.coli that predominates when cells are grown at high aeration. Has proton pump activity across the membrane in addition to electron transfer, pumping 2 protons/electron.</text>
</comment>
<dbReference type="GO" id="GO:0004129">
    <property type="term" value="F:cytochrome-c oxidase activity"/>
    <property type="evidence" value="ECO:0007669"/>
    <property type="project" value="InterPro"/>
</dbReference>
<gene>
    <name evidence="18" type="ORF">ASAP_0967</name>
</gene>
<feature type="transmembrane region" description="Helical" evidence="16">
    <location>
        <begin position="79"/>
        <end position="99"/>
    </location>
</feature>
<dbReference type="InterPro" id="IPR033946">
    <property type="entry name" value="Ubiquinol_oxase_su3_dom"/>
</dbReference>
<dbReference type="Proteomes" id="UP000027583">
    <property type="component" value="Unassembled WGS sequence"/>
</dbReference>
<dbReference type="eggNOG" id="COG1845">
    <property type="taxonomic scope" value="Bacteria"/>
</dbReference>
<proteinExistence type="inferred from homology"/>
<organism evidence="18 19">
    <name type="scientific">Asaia bogorensis</name>
    <dbReference type="NCBI Taxonomy" id="91915"/>
    <lineage>
        <taxon>Bacteria</taxon>
        <taxon>Pseudomonadati</taxon>
        <taxon>Pseudomonadota</taxon>
        <taxon>Alphaproteobacteria</taxon>
        <taxon>Acetobacterales</taxon>
        <taxon>Acetobacteraceae</taxon>
        <taxon>Asaia</taxon>
    </lineage>
</organism>
<dbReference type="PANTHER" id="PTHR11403:SF2">
    <property type="entry name" value="CYTOCHROME BO(3) UBIQUINOL OXIDASE SUBUNIT 3"/>
    <property type="match status" value="1"/>
</dbReference>
<evidence type="ECO:0000256" key="1">
    <source>
        <dbReference type="ARBA" id="ARBA00004651"/>
    </source>
</evidence>